<evidence type="ECO:0000256" key="1">
    <source>
        <dbReference type="SAM" id="MobiDB-lite"/>
    </source>
</evidence>
<dbReference type="Proteomes" id="UP000283090">
    <property type="component" value="Unassembled WGS sequence"/>
</dbReference>
<accession>A0A437A564</accession>
<evidence type="ECO:0000313" key="2">
    <source>
        <dbReference type="EMBL" id="RVD86140.1"/>
    </source>
</evidence>
<comment type="caution">
    <text evidence="2">The sequence shown here is derived from an EMBL/GenBank/DDBJ whole genome shotgun (WGS) entry which is preliminary data.</text>
</comment>
<dbReference type="EMBL" id="SAEB01000006">
    <property type="protein sequence ID" value="RVD86140.1"/>
    <property type="molecule type" value="Genomic_DNA"/>
</dbReference>
<dbReference type="OrthoDB" id="5276977at2759"/>
<feature type="region of interest" description="Disordered" evidence="1">
    <location>
        <begin position="1"/>
        <end position="60"/>
    </location>
</feature>
<gene>
    <name evidence="2" type="ORF">DFL_004431</name>
</gene>
<organism evidence="2 3">
    <name type="scientific">Arthrobotrys flagrans</name>
    <name type="common">Nematode-trapping fungus</name>
    <name type="synonym">Trichothecium flagrans</name>
    <dbReference type="NCBI Taxonomy" id="97331"/>
    <lineage>
        <taxon>Eukaryota</taxon>
        <taxon>Fungi</taxon>
        <taxon>Dikarya</taxon>
        <taxon>Ascomycota</taxon>
        <taxon>Pezizomycotina</taxon>
        <taxon>Orbiliomycetes</taxon>
        <taxon>Orbiliales</taxon>
        <taxon>Orbiliaceae</taxon>
        <taxon>Arthrobotrys</taxon>
    </lineage>
</organism>
<proteinExistence type="predicted"/>
<dbReference type="VEuPathDB" id="FungiDB:DFL_004431"/>
<dbReference type="RefSeq" id="XP_067491684.1">
    <property type="nucleotide sequence ID" value="XM_067633525.1"/>
</dbReference>
<keyword evidence="3" id="KW-1185">Reference proteome</keyword>
<dbReference type="AlphaFoldDB" id="A0A437A564"/>
<dbReference type="GeneID" id="93586742"/>
<protein>
    <submittedName>
        <fullName evidence="2">Uncharacterized protein</fullName>
    </submittedName>
</protein>
<evidence type="ECO:0000313" key="3">
    <source>
        <dbReference type="Proteomes" id="UP000283090"/>
    </source>
</evidence>
<name>A0A437A564_ARTFL</name>
<reference evidence="2 3" key="1">
    <citation type="submission" date="2019-01" db="EMBL/GenBank/DDBJ databases">
        <title>Intercellular communication is required for trap formation in the nematode-trapping fungus Duddingtonia flagrans.</title>
        <authorList>
            <person name="Youssar L."/>
            <person name="Wernet V."/>
            <person name="Hensel N."/>
            <person name="Hildebrandt H.-G."/>
            <person name="Fischer R."/>
        </authorList>
    </citation>
    <scope>NUCLEOTIDE SEQUENCE [LARGE SCALE GENOMIC DNA]</scope>
    <source>
        <strain evidence="2 3">CBS H-5679</strain>
    </source>
</reference>
<feature type="region of interest" description="Disordered" evidence="1">
    <location>
        <begin position="230"/>
        <end position="252"/>
    </location>
</feature>
<sequence length="252" mass="27848">MSANNQMFNEFVPSEVGPSTSSALPPTEIDGGGADIDLEAPKEEKHPPSRNPTPRLPPTLKTQKNYLHTQSLVDIQLAKFCGEIAIKQFNGYKAKGLHLPIVSFVDQVMNVVKILAVVRVILVELGLSEDTYIYLQTAAEYLGYFAPLSKEAKAAKIDIPNGEFHLLLFKLIDPGYSYHVGRRVSRFIDKAFGTPKKKECTSGLCNLSPEAQKTIRYYCTCEVSKYQKKAERAAGQEQPPAFTMGPPSVRPS</sequence>